<evidence type="ECO:0000313" key="1">
    <source>
        <dbReference type="EMBL" id="SDP05311.1"/>
    </source>
</evidence>
<proteinExistence type="predicted"/>
<dbReference type="RefSeq" id="WP_089652754.1">
    <property type="nucleotide sequence ID" value="NZ_FNIZ01000011.1"/>
</dbReference>
<dbReference type="OrthoDB" id="2967021at2"/>
<dbReference type="EMBL" id="FNIZ01000011">
    <property type="protein sequence ID" value="SDP05311.1"/>
    <property type="molecule type" value="Genomic_DNA"/>
</dbReference>
<evidence type="ECO:0000313" key="2">
    <source>
        <dbReference type="Proteomes" id="UP000198860"/>
    </source>
</evidence>
<accession>A0A1H0PJP2</accession>
<reference evidence="2" key="1">
    <citation type="submission" date="2016-10" db="EMBL/GenBank/DDBJ databases">
        <authorList>
            <person name="Varghese N."/>
            <person name="Submissions S."/>
        </authorList>
    </citation>
    <scope>NUCLEOTIDE SEQUENCE [LARGE SCALE GENOMIC DNA]</scope>
    <source>
        <strain evidence="2">CGMCC 1.3703</strain>
    </source>
</reference>
<dbReference type="Proteomes" id="UP000198860">
    <property type="component" value="Unassembled WGS sequence"/>
</dbReference>
<gene>
    <name evidence="1" type="ORF">SAMN05421677_11138</name>
</gene>
<organism evidence="1 2">
    <name type="scientific">Halobacillus aidingensis</name>
    <dbReference type="NCBI Taxonomy" id="240303"/>
    <lineage>
        <taxon>Bacteria</taxon>
        <taxon>Bacillati</taxon>
        <taxon>Bacillota</taxon>
        <taxon>Bacilli</taxon>
        <taxon>Bacillales</taxon>
        <taxon>Bacillaceae</taxon>
        <taxon>Halobacillus</taxon>
    </lineage>
</organism>
<protein>
    <recommendedName>
        <fullName evidence="3">Small peptidoglycan-associated lipoprotein</fullName>
    </recommendedName>
</protein>
<evidence type="ECO:0008006" key="3">
    <source>
        <dbReference type="Google" id="ProtNLM"/>
    </source>
</evidence>
<dbReference type="PROSITE" id="PS51257">
    <property type="entry name" value="PROKAR_LIPOPROTEIN"/>
    <property type="match status" value="1"/>
</dbReference>
<sequence length="124" mass="14101">MINRIILSFLAIFLLAGCLQKGETVQVLTATPENYELYLYSEADQEESAQDYLSALLDWKLKQDEGAELQFEQTEKNKNDLNIPTEELPVLVVKEEGKTVTTISGNNPREKILMTLENHIAMVR</sequence>
<name>A0A1H0PJP2_HALAD</name>
<dbReference type="STRING" id="240303.SAMN05421677_11138"/>
<dbReference type="AlphaFoldDB" id="A0A1H0PJP2"/>
<keyword evidence="2" id="KW-1185">Reference proteome</keyword>